<protein>
    <submittedName>
        <fullName evidence="7">TetR/AcrR family transcriptional regulator</fullName>
    </submittedName>
</protein>
<keyword evidence="1" id="KW-0805">Transcription regulation</keyword>
<dbReference type="PANTHER" id="PTHR30055">
    <property type="entry name" value="HTH-TYPE TRANSCRIPTIONAL REGULATOR RUTR"/>
    <property type="match status" value="1"/>
</dbReference>
<evidence type="ECO:0000259" key="6">
    <source>
        <dbReference type="PROSITE" id="PS50977"/>
    </source>
</evidence>
<evidence type="ECO:0000313" key="7">
    <source>
        <dbReference type="EMBL" id="MBS2553834.1"/>
    </source>
</evidence>
<dbReference type="PANTHER" id="PTHR30055:SF234">
    <property type="entry name" value="HTH-TYPE TRANSCRIPTIONAL REGULATOR BETI"/>
    <property type="match status" value="1"/>
</dbReference>
<dbReference type="SUPFAM" id="SSF46689">
    <property type="entry name" value="Homeodomain-like"/>
    <property type="match status" value="1"/>
</dbReference>
<feature type="domain" description="HTH tetR-type" evidence="6">
    <location>
        <begin position="19"/>
        <end position="79"/>
    </location>
</feature>
<evidence type="ECO:0000313" key="8">
    <source>
        <dbReference type="Proteomes" id="UP000730482"/>
    </source>
</evidence>
<evidence type="ECO:0000256" key="3">
    <source>
        <dbReference type="ARBA" id="ARBA00023163"/>
    </source>
</evidence>
<feature type="DNA-binding region" description="H-T-H motif" evidence="4">
    <location>
        <begin position="42"/>
        <end position="61"/>
    </location>
</feature>
<comment type="caution">
    <text evidence="7">The sequence shown here is derived from an EMBL/GenBank/DDBJ whole genome shotgun (WGS) entry which is preliminary data.</text>
</comment>
<feature type="compositionally biased region" description="Pro residues" evidence="5">
    <location>
        <begin position="1"/>
        <end position="14"/>
    </location>
</feature>
<dbReference type="RefSeq" id="WP_212020789.1">
    <property type="nucleotide sequence ID" value="NZ_JAAFYZ010000290.1"/>
</dbReference>
<evidence type="ECO:0000256" key="5">
    <source>
        <dbReference type="SAM" id="MobiDB-lite"/>
    </source>
</evidence>
<evidence type="ECO:0000256" key="4">
    <source>
        <dbReference type="PROSITE-ProRule" id="PRU00335"/>
    </source>
</evidence>
<keyword evidence="8" id="KW-1185">Reference proteome</keyword>
<evidence type="ECO:0000256" key="2">
    <source>
        <dbReference type="ARBA" id="ARBA00023125"/>
    </source>
</evidence>
<dbReference type="Pfam" id="PF00440">
    <property type="entry name" value="TetR_N"/>
    <property type="match status" value="1"/>
</dbReference>
<dbReference type="InterPro" id="IPR001647">
    <property type="entry name" value="HTH_TetR"/>
</dbReference>
<gene>
    <name evidence="7" type="ORF">KGQ19_43975</name>
</gene>
<keyword evidence="2 4" id="KW-0238">DNA-binding</keyword>
<keyword evidence="3" id="KW-0804">Transcription</keyword>
<dbReference type="InterPro" id="IPR050109">
    <property type="entry name" value="HTH-type_TetR-like_transc_reg"/>
</dbReference>
<reference evidence="7 8" key="1">
    <citation type="submission" date="2020-02" db="EMBL/GenBank/DDBJ databases">
        <title>Acidophilic actinobacteria isolated from forest soil.</title>
        <authorList>
            <person name="Golinska P."/>
        </authorList>
    </citation>
    <scope>NUCLEOTIDE SEQUENCE [LARGE SCALE GENOMIC DNA]</scope>
    <source>
        <strain evidence="7 8">NL8</strain>
    </source>
</reference>
<dbReference type="Gene3D" id="1.10.357.10">
    <property type="entry name" value="Tetracycline Repressor, domain 2"/>
    <property type="match status" value="1"/>
</dbReference>
<accession>A0ABS5L6L0</accession>
<dbReference type="PROSITE" id="PS50977">
    <property type="entry name" value="HTH_TETR_2"/>
    <property type="match status" value="1"/>
</dbReference>
<name>A0ABS5L6L0_9ACTN</name>
<dbReference type="InterPro" id="IPR009057">
    <property type="entry name" value="Homeodomain-like_sf"/>
</dbReference>
<sequence length="194" mass="20262">MPSQPPDAKPPTPVTPKGRGTKEGLLKAGEAVAERDGLAGLSVAAVTARAGVAKGTFYLYFPDRDAFVDALHQRFYEQVSDAVGAAAAGLAPGRDLLVAAIEAYLDVCLANRAVKALIFETRAHGSLTGAMQERVTLLANLAEPSVKALGLTPTKISSRLILALTSEAALIELEAGRKVPAARRTIRALLDPVP</sequence>
<evidence type="ECO:0000256" key="1">
    <source>
        <dbReference type="ARBA" id="ARBA00023015"/>
    </source>
</evidence>
<dbReference type="Proteomes" id="UP000730482">
    <property type="component" value="Unassembled WGS sequence"/>
</dbReference>
<organism evidence="7 8">
    <name type="scientific">Catenulispora pinistramenti</name>
    <dbReference type="NCBI Taxonomy" id="2705254"/>
    <lineage>
        <taxon>Bacteria</taxon>
        <taxon>Bacillati</taxon>
        <taxon>Actinomycetota</taxon>
        <taxon>Actinomycetes</taxon>
        <taxon>Catenulisporales</taxon>
        <taxon>Catenulisporaceae</taxon>
        <taxon>Catenulispora</taxon>
    </lineage>
</organism>
<dbReference type="EMBL" id="JAAFYZ010000290">
    <property type="protein sequence ID" value="MBS2553834.1"/>
    <property type="molecule type" value="Genomic_DNA"/>
</dbReference>
<feature type="region of interest" description="Disordered" evidence="5">
    <location>
        <begin position="1"/>
        <end position="22"/>
    </location>
</feature>
<proteinExistence type="predicted"/>